<evidence type="ECO:0000256" key="3">
    <source>
        <dbReference type="ARBA" id="ARBA00022980"/>
    </source>
</evidence>
<dbReference type="GO" id="GO:0022625">
    <property type="term" value="C:cytosolic large ribosomal subunit"/>
    <property type="evidence" value="ECO:0007669"/>
    <property type="project" value="TreeGrafter"/>
</dbReference>
<dbReference type="FunFam" id="3.90.1170.10:FF:000001">
    <property type="entry name" value="50S ribosomal protein L16"/>
    <property type="match status" value="1"/>
</dbReference>
<protein>
    <recommendedName>
        <fullName evidence="5 6">Large ribosomal subunit protein uL16</fullName>
    </recommendedName>
</protein>
<dbReference type="GO" id="GO:0003735">
    <property type="term" value="F:structural constituent of ribosome"/>
    <property type="evidence" value="ECO:0007669"/>
    <property type="project" value="InterPro"/>
</dbReference>
<keyword evidence="3 6" id="KW-0689">Ribosomal protein</keyword>
<organism evidence="10">
    <name type="scientific">uncultured Acidimicrobiales bacterium</name>
    <dbReference type="NCBI Taxonomy" id="310071"/>
    <lineage>
        <taxon>Bacteria</taxon>
        <taxon>Bacillati</taxon>
        <taxon>Actinomycetota</taxon>
        <taxon>Acidimicrobiia</taxon>
        <taxon>Acidimicrobiales</taxon>
        <taxon>environmental samples</taxon>
    </lineage>
</organism>
<evidence type="ECO:0000256" key="8">
    <source>
        <dbReference type="RuleBase" id="RU004414"/>
    </source>
</evidence>
<comment type="similarity">
    <text evidence="1 6 7">Belongs to the universal ribosomal protein uL16 family.</text>
</comment>
<evidence type="ECO:0000256" key="2">
    <source>
        <dbReference type="ARBA" id="ARBA00022555"/>
    </source>
</evidence>
<reference evidence="10" key="1">
    <citation type="submission" date="2020-02" db="EMBL/GenBank/DDBJ databases">
        <authorList>
            <person name="Meier V. D."/>
        </authorList>
    </citation>
    <scope>NUCLEOTIDE SEQUENCE</scope>
    <source>
        <strain evidence="10">AVDCRST_MAG10</strain>
    </source>
</reference>
<keyword evidence="2 6" id="KW-0820">tRNA-binding</keyword>
<dbReference type="PROSITE" id="PS00701">
    <property type="entry name" value="RIBOSOMAL_L16_2"/>
    <property type="match status" value="1"/>
</dbReference>
<evidence type="ECO:0000256" key="9">
    <source>
        <dbReference type="SAM" id="MobiDB-lite"/>
    </source>
</evidence>
<evidence type="ECO:0000256" key="1">
    <source>
        <dbReference type="ARBA" id="ARBA00008931"/>
    </source>
</evidence>
<dbReference type="EMBL" id="CADCTB010000106">
    <property type="protein sequence ID" value="CAA9241248.1"/>
    <property type="molecule type" value="Genomic_DNA"/>
</dbReference>
<keyword evidence="4 6" id="KW-0687">Ribonucleoprotein</keyword>
<keyword evidence="6 8" id="KW-0699">rRNA-binding</keyword>
<dbReference type="PRINTS" id="PR00060">
    <property type="entry name" value="RIBOSOMALL16"/>
</dbReference>
<evidence type="ECO:0000256" key="5">
    <source>
        <dbReference type="ARBA" id="ARBA00035198"/>
    </source>
</evidence>
<dbReference type="InterPro" id="IPR016180">
    <property type="entry name" value="Ribosomal_uL16_dom"/>
</dbReference>
<dbReference type="PANTHER" id="PTHR12220:SF13">
    <property type="entry name" value="LARGE RIBOSOMAL SUBUNIT PROTEIN UL16M"/>
    <property type="match status" value="1"/>
</dbReference>
<evidence type="ECO:0000256" key="4">
    <source>
        <dbReference type="ARBA" id="ARBA00023274"/>
    </source>
</evidence>
<sequence length="138" mass="15408">MLMPRRVKHRKQHRGRLTGKATGGSEITFGDFGIQAQEPGWITARQIEAARIAMTRHIKRGGKVWINIFPDKPVTQKPAETRMGSGKGNPEHWVAVVKPGRVMFELAGVAEPLAREAMNRAIQKLPIKAKIIVRAEEI</sequence>
<dbReference type="InterPro" id="IPR000114">
    <property type="entry name" value="Ribosomal_uL16_bact-type"/>
</dbReference>
<dbReference type="NCBIfam" id="TIGR01164">
    <property type="entry name" value="rplP_bact"/>
    <property type="match status" value="1"/>
</dbReference>
<evidence type="ECO:0000256" key="7">
    <source>
        <dbReference type="RuleBase" id="RU004413"/>
    </source>
</evidence>
<evidence type="ECO:0000256" key="6">
    <source>
        <dbReference type="HAMAP-Rule" id="MF_01342"/>
    </source>
</evidence>
<dbReference type="HAMAP" id="MF_01342">
    <property type="entry name" value="Ribosomal_uL16"/>
    <property type="match status" value="1"/>
</dbReference>
<proteinExistence type="inferred from homology"/>
<dbReference type="CDD" id="cd01433">
    <property type="entry name" value="Ribosomal_L16_L10e"/>
    <property type="match status" value="1"/>
</dbReference>
<accession>A0A6J4I404</accession>
<dbReference type="InterPro" id="IPR020798">
    <property type="entry name" value="Ribosomal_uL16_CS"/>
</dbReference>
<dbReference type="Pfam" id="PF00252">
    <property type="entry name" value="Ribosomal_L16"/>
    <property type="match status" value="1"/>
</dbReference>
<feature type="region of interest" description="Disordered" evidence="9">
    <location>
        <begin position="1"/>
        <end position="22"/>
    </location>
</feature>
<comment type="function">
    <text evidence="6 8">Binds 23S rRNA and is also seen to make contacts with the A and possibly P site tRNAs.</text>
</comment>
<evidence type="ECO:0000313" key="10">
    <source>
        <dbReference type="EMBL" id="CAA9241248.1"/>
    </source>
</evidence>
<comment type="subunit">
    <text evidence="6 8">Part of the 50S ribosomal subunit.</text>
</comment>
<dbReference type="InterPro" id="IPR036920">
    <property type="entry name" value="Ribosomal_uL16_sf"/>
</dbReference>
<name>A0A6J4I404_9ACTN</name>
<dbReference type="GO" id="GO:0019843">
    <property type="term" value="F:rRNA binding"/>
    <property type="evidence" value="ECO:0007669"/>
    <property type="project" value="UniProtKB-UniRule"/>
</dbReference>
<dbReference type="InterPro" id="IPR047873">
    <property type="entry name" value="Ribosomal_uL16"/>
</dbReference>
<gene>
    <name evidence="6" type="primary">rplP</name>
    <name evidence="10" type="ORF">AVDCRST_MAG10-1792</name>
</gene>
<dbReference type="GO" id="GO:0000049">
    <property type="term" value="F:tRNA binding"/>
    <property type="evidence" value="ECO:0007669"/>
    <property type="project" value="UniProtKB-KW"/>
</dbReference>
<dbReference type="AlphaFoldDB" id="A0A6J4I404"/>
<dbReference type="GO" id="GO:0006412">
    <property type="term" value="P:translation"/>
    <property type="evidence" value="ECO:0007669"/>
    <property type="project" value="UniProtKB-UniRule"/>
</dbReference>
<dbReference type="PANTHER" id="PTHR12220">
    <property type="entry name" value="50S/60S RIBOSOMAL PROTEIN L16"/>
    <property type="match status" value="1"/>
</dbReference>
<feature type="compositionally biased region" description="Basic residues" evidence="9">
    <location>
        <begin position="1"/>
        <end position="17"/>
    </location>
</feature>
<dbReference type="PROSITE" id="PS00586">
    <property type="entry name" value="RIBOSOMAL_L16_1"/>
    <property type="match status" value="1"/>
</dbReference>
<dbReference type="Gene3D" id="3.90.1170.10">
    <property type="entry name" value="Ribosomal protein L10e/L16"/>
    <property type="match status" value="1"/>
</dbReference>
<dbReference type="SUPFAM" id="SSF54686">
    <property type="entry name" value="Ribosomal protein L16p/L10e"/>
    <property type="match status" value="1"/>
</dbReference>
<keyword evidence="6 8" id="KW-0694">RNA-binding</keyword>